<feature type="domain" description="Leucine-rich repeat-containing N-terminal plant-type" evidence="10">
    <location>
        <begin position="20"/>
        <end position="61"/>
    </location>
</feature>
<keyword evidence="5" id="KW-0677">Repeat</keyword>
<dbReference type="InterPro" id="IPR046956">
    <property type="entry name" value="RLP23-like"/>
</dbReference>
<sequence>MMSFITKLYASAATQCLSHQQFMLLNIKHSLIFNPSKSTKLVHWNQSGVVDCCQWNGITCNNNGHVIGLDLSQESISGGLHNSSSLFNFKYLHTLNLAFNNFGSLIPSDIEKLNDLRYLNLSNAGFLGQIPKGIFKIQTLKVLDVSNNEALEGSFPEFPQYGQLETLILSNTNFSGQLVSSISNLKQLSTLDLSNCQFNGTLPISLSEVINLVYLDLSYNRFTGPLPFFNNTKNLQYLSLLQNELTGEILSTHWEELSNLYTINLGDNFFSGKIPKSLFTLPSLQEVTLSNNGFEVLKDLASSIFHGINSVELYS</sequence>
<keyword evidence="12" id="KW-1185">Reference proteome</keyword>
<evidence type="ECO:0000313" key="12">
    <source>
        <dbReference type="Proteomes" id="UP001341840"/>
    </source>
</evidence>
<reference evidence="11 12" key="1">
    <citation type="journal article" date="2023" name="Plants (Basel)">
        <title>Bridging the Gap: Combining Genomics and Transcriptomics Approaches to Understand Stylosanthes scabra, an Orphan Legume from the Brazilian Caatinga.</title>
        <authorList>
            <person name="Ferreira-Neto J.R.C."/>
            <person name="da Silva M.D."/>
            <person name="Binneck E."/>
            <person name="de Melo N.F."/>
            <person name="da Silva R.H."/>
            <person name="de Melo A.L.T.M."/>
            <person name="Pandolfi V."/>
            <person name="Bustamante F.O."/>
            <person name="Brasileiro-Vidal A.C."/>
            <person name="Benko-Iseppon A.M."/>
        </authorList>
    </citation>
    <scope>NUCLEOTIDE SEQUENCE [LARGE SCALE GENOMIC DNA]</scope>
    <source>
        <tissue evidence="11">Leaves</tissue>
    </source>
</reference>
<dbReference type="Pfam" id="PF08263">
    <property type="entry name" value="LRRNT_2"/>
    <property type="match status" value="1"/>
</dbReference>
<evidence type="ECO:0000256" key="2">
    <source>
        <dbReference type="ARBA" id="ARBA00022614"/>
    </source>
</evidence>
<accession>A0ABU6RL03</accession>
<dbReference type="InterPro" id="IPR032675">
    <property type="entry name" value="LRR_dom_sf"/>
</dbReference>
<evidence type="ECO:0000256" key="3">
    <source>
        <dbReference type="ARBA" id="ARBA00022692"/>
    </source>
</evidence>
<keyword evidence="2" id="KW-0433">Leucine-rich repeat</keyword>
<evidence type="ECO:0000256" key="6">
    <source>
        <dbReference type="ARBA" id="ARBA00022989"/>
    </source>
</evidence>
<dbReference type="EMBL" id="JASCZI010030767">
    <property type="protein sequence ID" value="MED6124712.1"/>
    <property type="molecule type" value="Genomic_DNA"/>
</dbReference>
<evidence type="ECO:0000259" key="10">
    <source>
        <dbReference type="Pfam" id="PF08263"/>
    </source>
</evidence>
<dbReference type="PANTHER" id="PTHR48061:SF2">
    <property type="entry name" value="RECEPTOR LIKE PROTEIN 30-LIKE"/>
    <property type="match status" value="1"/>
</dbReference>
<comment type="subcellular location">
    <subcellularLocation>
        <location evidence="1">Membrane</location>
        <topology evidence="1">Single-pass type I membrane protein</topology>
    </subcellularLocation>
</comment>
<dbReference type="Pfam" id="PF00560">
    <property type="entry name" value="LRR_1"/>
    <property type="match status" value="6"/>
</dbReference>
<evidence type="ECO:0000256" key="1">
    <source>
        <dbReference type="ARBA" id="ARBA00004479"/>
    </source>
</evidence>
<evidence type="ECO:0000256" key="7">
    <source>
        <dbReference type="ARBA" id="ARBA00023136"/>
    </source>
</evidence>
<proteinExistence type="predicted"/>
<evidence type="ECO:0000256" key="4">
    <source>
        <dbReference type="ARBA" id="ARBA00022729"/>
    </source>
</evidence>
<dbReference type="Proteomes" id="UP001341840">
    <property type="component" value="Unassembled WGS sequence"/>
</dbReference>
<dbReference type="InterPro" id="IPR013210">
    <property type="entry name" value="LRR_N_plant-typ"/>
</dbReference>
<keyword evidence="6" id="KW-1133">Transmembrane helix</keyword>
<keyword evidence="3" id="KW-0812">Transmembrane</keyword>
<comment type="caution">
    <text evidence="11">The sequence shown here is derived from an EMBL/GenBank/DDBJ whole genome shotgun (WGS) entry which is preliminary data.</text>
</comment>
<keyword evidence="7" id="KW-0472">Membrane</keyword>
<dbReference type="PANTHER" id="PTHR48061">
    <property type="entry name" value="LEUCINE-RICH REPEAT RECEPTOR PROTEIN KINASE EMS1-LIKE-RELATED"/>
    <property type="match status" value="1"/>
</dbReference>
<dbReference type="SUPFAM" id="SSF52058">
    <property type="entry name" value="L domain-like"/>
    <property type="match status" value="1"/>
</dbReference>
<keyword evidence="8" id="KW-0675">Receptor</keyword>
<organism evidence="11 12">
    <name type="scientific">Stylosanthes scabra</name>
    <dbReference type="NCBI Taxonomy" id="79078"/>
    <lineage>
        <taxon>Eukaryota</taxon>
        <taxon>Viridiplantae</taxon>
        <taxon>Streptophyta</taxon>
        <taxon>Embryophyta</taxon>
        <taxon>Tracheophyta</taxon>
        <taxon>Spermatophyta</taxon>
        <taxon>Magnoliopsida</taxon>
        <taxon>eudicotyledons</taxon>
        <taxon>Gunneridae</taxon>
        <taxon>Pentapetalae</taxon>
        <taxon>rosids</taxon>
        <taxon>fabids</taxon>
        <taxon>Fabales</taxon>
        <taxon>Fabaceae</taxon>
        <taxon>Papilionoideae</taxon>
        <taxon>50 kb inversion clade</taxon>
        <taxon>dalbergioids sensu lato</taxon>
        <taxon>Dalbergieae</taxon>
        <taxon>Pterocarpus clade</taxon>
        <taxon>Stylosanthes</taxon>
    </lineage>
</organism>
<gene>
    <name evidence="11" type="ORF">PIB30_061544</name>
</gene>
<keyword evidence="9" id="KW-0325">Glycoprotein</keyword>
<name>A0ABU6RL03_9FABA</name>
<dbReference type="InterPro" id="IPR001611">
    <property type="entry name" value="Leu-rich_rpt"/>
</dbReference>
<evidence type="ECO:0000256" key="9">
    <source>
        <dbReference type="ARBA" id="ARBA00023180"/>
    </source>
</evidence>
<evidence type="ECO:0000313" key="11">
    <source>
        <dbReference type="EMBL" id="MED6124712.1"/>
    </source>
</evidence>
<evidence type="ECO:0000256" key="8">
    <source>
        <dbReference type="ARBA" id="ARBA00023170"/>
    </source>
</evidence>
<protein>
    <recommendedName>
        <fullName evidence="10">Leucine-rich repeat-containing N-terminal plant-type domain-containing protein</fullName>
    </recommendedName>
</protein>
<dbReference type="Gene3D" id="3.80.10.10">
    <property type="entry name" value="Ribonuclease Inhibitor"/>
    <property type="match status" value="2"/>
</dbReference>
<keyword evidence="4" id="KW-0732">Signal</keyword>
<evidence type="ECO:0000256" key="5">
    <source>
        <dbReference type="ARBA" id="ARBA00022737"/>
    </source>
</evidence>